<comment type="caution">
    <text evidence="2">The sequence shown here is derived from an EMBL/GenBank/DDBJ whole genome shotgun (WGS) entry which is preliminary data.</text>
</comment>
<sequence length="290" mass="32509">MKSKKIVKKVSGVIFLILTILCLMFLGGFMLASSRGVDLISDWLLLAALIGSLLFLGLTLLFLMDLDKKRKIRIIGVQIVAIIAVSALFSLVKPKEQTILSLSPDAKHVFLIKETGDDHGLYYFNNYYLIFARLKEKLPVKGITDYQLTWVTNETCVLTYLSKDQAMHQYIGTYGGRKIAYSYVLSNLTGGVWESKDGRTSLTSSGSTGIVIRTDGEIEEYPFEQAVQFGTTALAVNDEKNTKWSISLDSENEYDDQDELIKNSQTKIILLKAGLDDPQKIELYFKQTSD</sequence>
<protein>
    <submittedName>
        <fullName evidence="2">Uncharacterized protein</fullName>
    </submittedName>
</protein>
<organism evidence="2 3">
    <name type="scientific">Candidatus Enterococcus ikei</name>
    <dbReference type="NCBI Taxonomy" id="2815326"/>
    <lineage>
        <taxon>Bacteria</taxon>
        <taxon>Bacillati</taxon>
        <taxon>Bacillota</taxon>
        <taxon>Bacilli</taxon>
        <taxon>Lactobacillales</taxon>
        <taxon>Enterococcaceae</taxon>
        <taxon>Enterococcus</taxon>
    </lineage>
</organism>
<feature type="transmembrane region" description="Helical" evidence="1">
    <location>
        <begin position="43"/>
        <end position="63"/>
    </location>
</feature>
<evidence type="ECO:0000256" key="1">
    <source>
        <dbReference type="SAM" id="Phobius"/>
    </source>
</evidence>
<keyword evidence="1" id="KW-1133">Transmembrane helix</keyword>
<proteinExistence type="predicted"/>
<accession>A0ABS3H2G4</accession>
<dbReference type="RefSeq" id="WP_207112889.1">
    <property type="nucleotide sequence ID" value="NZ_JAFLWD010000026.1"/>
</dbReference>
<feature type="transmembrane region" description="Helical" evidence="1">
    <location>
        <begin position="75"/>
        <end position="92"/>
    </location>
</feature>
<feature type="transmembrane region" description="Helical" evidence="1">
    <location>
        <begin position="12"/>
        <end position="31"/>
    </location>
</feature>
<dbReference type="Proteomes" id="UP000664632">
    <property type="component" value="Unassembled WGS sequence"/>
</dbReference>
<keyword evidence="3" id="KW-1185">Reference proteome</keyword>
<evidence type="ECO:0000313" key="3">
    <source>
        <dbReference type="Proteomes" id="UP000664632"/>
    </source>
</evidence>
<evidence type="ECO:0000313" key="2">
    <source>
        <dbReference type="EMBL" id="MBO0440859.1"/>
    </source>
</evidence>
<keyword evidence="1" id="KW-0472">Membrane</keyword>
<reference evidence="2 3" key="1">
    <citation type="submission" date="2021-03" db="EMBL/GenBank/DDBJ databases">
        <title>Enterococcal diversity collection.</title>
        <authorList>
            <person name="Gilmore M.S."/>
            <person name="Schwartzman J."/>
            <person name="Van Tyne D."/>
            <person name="Martin M."/>
            <person name="Earl A.M."/>
            <person name="Manson A.L."/>
            <person name="Straub T."/>
            <person name="Salamzade R."/>
            <person name="Saavedra J."/>
            <person name="Lebreton F."/>
            <person name="Prichula J."/>
            <person name="Schaufler K."/>
            <person name="Gaca A."/>
            <person name="Sgardioli B."/>
            <person name="Wagenaar J."/>
            <person name="Strong T."/>
        </authorList>
    </citation>
    <scope>NUCLEOTIDE SEQUENCE [LARGE SCALE GENOMIC DNA]</scope>
    <source>
        <strain evidence="2 3">DIV0869a</strain>
    </source>
</reference>
<name>A0ABS3H2G4_9ENTE</name>
<gene>
    <name evidence="2" type="ORF">JZO69_10835</name>
</gene>
<dbReference type="EMBL" id="JAFLWD010000026">
    <property type="protein sequence ID" value="MBO0440859.1"/>
    <property type="molecule type" value="Genomic_DNA"/>
</dbReference>
<keyword evidence="1" id="KW-0812">Transmembrane</keyword>